<dbReference type="RefSeq" id="WP_034834975.1">
    <property type="nucleotide sequence ID" value="NZ_JANX01000090.1"/>
</dbReference>
<organism evidence="2 3">
    <name type="scientific">Inquilinus limosus MP06</name>
    <dbReference type="NCBI Taxonomy" id="1398085"/>
    <lineage>
        <taxon>Bacteria</taxon>
        <taxon>Pseudomonadati</taxon>
        <taxon>Pseudomonadota</taxon>
        <taxon>Alphaproteobacteria</taxon>
        <taxon>Rhodospirillales</taxon>
        <taxon>Rhodospirillaceae</taxon>
        <taxon>Inquilinus</taxon>
    </lineage>
</organism>
<evidence type="ECO:0000313" key="3">
    <source>
        <dbReference type="Proteomes" id="UP000029995"/>
    </source>
</evidence>
<dbReference type="InterPro" id="IPR046312">
    <property type="entry name" value="DUF6454"/>
</dbReference>
<dbReference type="SUPFAM" id="SSF50969">
    <property type="entry name" value="YVTN repeat-like/Quinoprotein amine dehydrogenase"/>
    <property type="match status" value="1"/>
</dbReference>
<dbReference type="EMBL" id="JANX01000090">
    <property type="protein sequence ID" value="KGM34470.1"/>
    <property type="molecule type" value="Genomic_DNA"/>
</dbReference>
<dbReference type="Proteomes" id="UP000029995">
    <property type="component" value="Unassembled WGS sequence"/>
</dbReference>
<feature type="chain" id="PRO_5001968300" evidence="1">
    <location>
        <begin position="27"/>
        <end position="313"/>
    </location>
</feature>
<feature type="signal peptide" evidence="1">
    <location>
        <begin position="1"/>
        <end position="26"/>
    </location>
</feature>
<evidence type="ECO:0000313" key="2">
    <source>
        <dbReference type="EMBL" id="KGM34470.1"/>
    </source>
</evidence>
<keyword evidence="1" id="KW-0732">Signal</keyword>
<sequence>MHRFAAPTAGILLAAATAVAPTSAVAADPDVLGQRIEGLSRSTPWRLVETIPVPFQTYHPQGFARAGDAIFASSVEITVPTKRYDQPKDGLDRDAGQGTGHLFKLDARGRQIGHITLGEGSIYHPGGIDFDGRWLWVPVAEYRPNSRSILYRVDPKTLEAVAVGRADDHIGGLVHDTDHNTLHGVSWGSRRFYTWHLDAEGKIDASVPPTVTLNPEHYLDYQDCAYLPVGRAICTGITEFRRTPDAPVFGLGGIEIVDLAAGRPTFQVPVLLWTEDGTAMTRNPVLVEATQDGLRLTAMPEDGTSRIFVYETP</sequence>
<name>A0A0A0D8T8_9PROT</name>
<protein>
    <submittedName>
        <fullName evidence="2">Uncharacterized protein</fullName>
    </submittedName>
</protein>
<dbReference type="AlphaFoldDB" id="A0A0A0D8T8"/>
<dbReference type="OrthoDB" id="7064788at2"/>
<dbReference type="Pfam" id="PF20055">
    <property type="entry name" value="DUF6454"/>
    <property type="match status" value="1"/>
</dbReference>
<evidence type="ECO:0000256" key="1">
    <source>
        <dbReference type="SAM" id="SignalP"/>
    </source>
</evidence>
<accession>A0A0A0D8T8</accession>
<proteinExistence type="predicted"/>
<dbReference type="InterPro" id="IPR011044">
    <property type="entry name" value="Quino_amine_DH_bsu"/>
</dbReference>
<comment type="caution">
    <text evidence="2">The sequence shown here is derived from an EMBL/GenBank/DDBJ whole genome shotgun (WGS) entry which is preliminary data.</text>
</comment>
<reference evidence="2 3" key="1">
    <citation type="submission" date="2014-01" db="EMBL/GenBank/DDBJ databases">
        <title>Genome sequence determination for a cystic fibrosis isolate, Inquilinus limosus.</title>
        <authorList>
            <person name="Pino M."/>
            <person name="Di Conza J."/>
            <person name="Gutkind G."/>
        </authorList>
    </citation>
    <scope>NUCLEOTIDE SEQUENCE [LARGE SCALE GENOMIC DNA]</scope>
    <source>
        <strain evidence="2 3">MP06</strain>
    </source>
</reference>
<gene>
    <name evidence="2" type="ORF">P409_10000</name>
</gene>